<dbReference type="EMBL" id="JAIWOZ010000001">
    <property type="protein sequence ID" value="KAH6609983.1"/>
    <property type="molecule type" value="Genomic_DNA"/>
</dbReference>
<keyword evidence="2" id="KW-1185">Reference proteome</keyword>
<sequence>MIGKQKWAMVQMDGAITSCNFTLRTLKTLSSLLVIRAFVNHLAPLPEQRYTSARLRAFGLPFGFYLKNLSLGPMMVRLILQKHGMETTRITLVFIGGFTMSHKSIEL</sequence>
<evidence type="ECO:0000313" key="1">
    <source>
        <dbReference type="EMBL" id="KAH6609983.1"/>
    </source>
</evidence>
<name>A0A9P8TYV6_9HYPO</name>
<reference evidence="1" key="1">
    <citation type="submission" date="2021-08" db="EMBL/GenBank/DDBJ databases">
        <title>Chromosome-Level Trichoderma cornu-damae using Hi-C Data.</title>
        <authorList>
            <person name="Kim C.S."/>
        </authorList>
    </citation>
    <scope>NUCLEOTIDE SEQUENCE</scope>
    <source>
        <strain evidence="1">KA19-0412C</strain>
    </source>
</reference>
<organism evidence="1 2">
    <name type="scientific">Trichoderma cornu-damae</name>
    <dbReference type="NCBI Taxonomy" id="654480"/>
    <lineage>
        <taxon>Eukaryota</taxon>
        <taxon>Fungi</taxon>
        <taxon>Dikarya</taxon>
        <taxon>Ascomycota</taxon>
        <taxon>Pezizomycotina</taxon>
        <taxon>Sordariomycetes</taxon>
        <taxon>Hypocreomycetidae</taxon>
        <taxon>Hypocreales</taxon>
        <taxon>Hypocreaceae</taxon>
        <taxon>Trichoderma</taxon>
    </lineage>
</organism>
<dbReference type="Proteomes" id="UP000827724">
    <property type="component" value="Unassembled WGS sequence"/>
</dbReference>
<proteinExistence type="predicted"/>
<protein>
    <submittedName>
        <fullName evidence="1">Uncharacterized protein</fullName>
    </submittedName>
</protein>
<accession>A0A9P8TYV6</accession>
<evidence type="ECO:0000313" key="2">
    <source>
        <dbReference type="Proteomes" id="UP000827724"/>
    </source>
</evidence>
<gene>
    <name evidence="1" type="ORF">Trco_000003</name>
</gene>
<dbReference type="AlphaFoldDB" id="A0A9P8TYV6"/>
<comment type="caution">
    <text evidence="1">The sequence shown here is derived from an EMBL/GenBank/DDBJ whole genome shotgun (WGS) entry which is preliminary data.</text>
</comment>